<name>A0A6J7XEJ1_9CAUD</name>
<feature type="region of interest" description="Disordered" evidence="1">
    <location>
        <begin position="1"/>
        <end position="37"/>
    </location>
</feature>
<proteinExistence type="predicted"/>
<feature type="compositionally biased region" description="Low complexity" evidence="1">
    <location>
        <begin position="1"/>
        <end position="34"/>
    </location>
</feature>
<organism evidence="2">
    <name type="scientific">uncultured Caudovirales phage</name>
    <dbReference type="NCBI Taxonomy" id="2100421"/>
    <lineage>
        <taxon>Viruses</taxon>
        <taxon>Duplodnaviria</taxon>
        <taxon>Heunggongvirae</taxon>
        <taxon>Uroviricota</taxon>
        <taxon>Caudoviricetes</taxon>
        <taxon>Peduoviridae</taxon>
        <taxon>Maltschvirus</taxon>
        <taxon>Maltschvirus maltsch</taxon>
    </lineage>
</organism>
<protein>
    <submittedName>
        <fullName evidence="2">Uncharacterized protein</fullName>
    </submittedName>
</protein>
<evidence type="ECO:0000256" key="1">
    <source>
        <dbReference type="SAM" id="MobiDB-lite"/>
    </source>
</evidence>
<evidence type="ECO:0000313" key="2">
    <source>
        <dbReference type="EMBL" id="CAB5228485.1"/>
    </source>
</evidence>
<gene>
    <name evidence="2" type="ORF">UFOVP1549_1</name>
</gene>
<sequence>ETPVEETTTTVTLPEETVTTDEPSPETYPETTTTVESDLEPNLEPLADEEVIALIAEATTVEELQAALEKLTPEQIEQVVEEILNQEEPPTQEQAVALATSPEVLAVISVDNAEKIFQALQVEELSEEQVAQLIEAVQSAPEEIRTQFETSIDIFGSDLGDYVPVGSNVPVNTRRTLIAVAAGAAMASVGSRKYP</sequence>
<dbReference type="EMBL" id="LR798394">
    <property type="protein sequence ID" value="CAB5228485.1"/>
    <property type="molecule type" value="Genomic_DNA"/>
</dbReference>
<accession>A0A6J7XEJ1</accession>
<feature type="non-terminal residue" evidence="2">
    <location>
        <position position="1"/>
    </location>
</feature>
<reference evidence="2" key="1">
    <citation type="submission" date="2020-05" db="EMBL/GenBank/DDBJ databases">
        <authorList>
            <person name="Chiriac C."/>
            <person name="Salcher M."/>
            <person name="Ghai R."/>
            <person name="Kavagutti S V."/>
        </authorList>
    </citation>
    <scope>NUCLEOTIDE SEQUENCE</scope>
</reference>